<evidence type="ECO:0000313" key="1">
    <source>
        <dbReference type="EMBL" id="PZA14622.1"/>
    </source>
</evidence>
<evidence type="ECO:0000313" key="2">
    <source>
        <dbReference type="Proteomes" id="UP000248259"/>
    </source>
</evidence>
<protein>
    <submittedName>
        <fullName evidence="1">Uncharacterized protein</fullName>
    </submittedName>
</protein>
<name>A0A323UNQ9_9RHOO</name>
<accession>A0A323UNQ9</accession>
<dbReference type="Proteomes" id="UP000248259">
    <property type="component" value="Unassembled WGS sequence"/>
</dbReference>
<gene>
    <name evidence="1" type="ORF">DNK49_20685</name>
</gene>
<proteinExistence type="predicted"/>
<dbReference type="AlphaFoldDB" id="A0A323UNQ9"/>
<dbReference type="EMBL" id="QKOE01000025">
    <property type="protein sequence ID" value="PZA14622.1"/>
    <property type="molecule type" value="Genomic_DNA"/>
</dbReference>
<dbReference type="OrthoDB" id="583588at2"/>
<keyword evidence="2" id="KW-1185">Reference proteome</keyword>
<sequence>MPATVSVDHFRLVKGARQHASKVFRRRDLAASLSSVDRELDRALKAGLFARTPILRRPAAPVSPPDRHREVV</sequence>
<comment type="caution">
    <text evidence="1">The sequence shown here is derived from an EMBL/GenBank/DDBJ whole genome shotgun (WGS) entry which is preliminary data.</text>
</comment>
<organism evidence="1 2">
    <name type="scientific">Parazoarcus communis SWub3 = DSM 12120</name>
    <dbReference type="NCBI Taxonomy" id="1121029"/>
    <lineage>
        <taxon>Bacteria</taxon>
        <taxon>Pseudomonadati</taxon>
        <taxon>Pseudomonadota</taxon>
        <taxon>Betaproteobacteria</taxon>
        <taxon>Rhodocyclales</taxon>
        <taxon>Zoogloeaceae</taxon>
        <taxon>Parazoarcus</taxon>
    </lineage>
</organism>
<reference evidence="1 2" key="1">
    <citation type="submission" date="2018-06" db="EMBL/GenBank/DDBJ databases">
        <title>Azoarcus communis strain SWub3 genome.</title>
        <authorList>
            <person name="Zorraquino Salvo V."/>
            <person name="Toubiana D."/>
            <person name="Blumwald E."/>
        </authorList>
    </citation>
    <scope>NUCLEOTIDE SEQUENCE [LARGE SCALE GENOMIC DNA]</scope>
    <source>
        <strain evidence="1 2">SWub3</strain>
    </source>
</reference>